<dbReference type="KEGG" id="mbur:EQU24_15380"/>
<feature type="transmembrane region" description="Helical" evidence="6">
    <location>
        <begin position="458"/>
        <end position="477"/>
    </location>
</feature>
<accession>A0A4P9USF5</accession>
<dbReference type="RefSeq" id="WP_017842747.1">
    <property type="nucleotide sequence ID" value="NZ_CP035467.1"/>
</dbReference>
<dbReference type="InterPro" id="IPR017841">
    <property type="entry name" value="Hopanoid_biosynth_HpnN"/>
</dbReference>
<dbReference type="PANTHER" id="PTHR33406:SF13">
    <property type="entry name" value="MEMBRANE PROTEIN YDFJ"/>
    <property type="match status" value="1"/>
</dbReference>
<keyword evidence="2" id="KW-1003">Cell membrane</keyword>
<dbReference type="InterPro" id="IPR050545">
    <property type="entry name" value="Mycobact_MmpL"/>
</dbReference>
<keyword evidence="4 6" id="KW-1133">Transmembrane helix</keyword>
<evidence type="ECO:0000256" key="4">
    <source>
        <dbReference type="ARBA" id="ARBA00022989"/>
    </source>
</evidence>
<dbReference type="PROSITE" id="PS50156">
    <property type="entry name" value="SSD"/>
    <property type="match status" value="1"/>
</dbReference>
<evidence type="ECO:0000259" key="7">
    <source>
        <dbReference type="PROSITE" id="PS50156"/>
    </source>
</evidence>
<dbReference type="NCBIfam" id="TIGR03480">
    <property type="entry name" value="HpnN"/>
    <property type="match status" value="1"/>
</dbReference>
<feature type="transmembrane region" description="Helical" evidence="6">
    <location>
        <begin position="749"/>
        <end position="770"/>
    </location>
</feature>
<evidence type="ECO:0000256" key="3">
    <source>
        <dbReference type="ARBA" id="ARBA00022692"/>
    </source>
</evidence>
<dbReference type="Pfam" id="PF03176">
    <property type="entry name" value="MMPL"/>
    <property type="match status" value="2"/>
</dbReference>
<feature type="domain" description="SSD" evidence="7">
    <location>
        <begin position="304"/>
        <end position="430"/>
    </location>
</feature>
<keyword evidence="3 6" id="KW-0812">Transmembrane</keyword>
<dbReference type="EMBL" id="CP035467">
    <property type="protein sequence ID" value="QCW83473.1"/>
    <property type="molecule type" value="Genomic_DNA"/>
</dbReference>
<protein>
    <submittedName>
        <fullName evidence="8">Hopanoid biosynthesis-associated RND transporter HpnN</fullName>
    </submittedName>
</protein>
<feature type="transmembrane region" description="Helical" evidence="6">
    <location>
        <begin position="776"/>
        <end position="797"/>
    </location>
</feature>
<dbReference type="PANTHER" id="PTHR33406">
    <property type="entry name" value="MEMBRANE PROTEIN MJ1562-RELATED"/>
    <property type="match status" value="1"/>
</dbReference>
<keyword evidence="5 6" id="KW-0472">Membrane</keyword>
<feature type="transmembrane region" description="Helical" evidence="6">
    <location>
        <begin position="20"/>
        <end position="43"/>
    </location>
</feature>
<dbReference type="SUPFAM" id="SSF82866">
    <property type="entry name" value="Multidrug efflux transporter AcrB transmembrane domain"/>
    <property type="match status" value="2"/>
</dbReference>
<dbReference type="InterPro" id="IPR000731">
    <property type="entry name" value="SSD"/>
</dbReference>
<name>A0A4P9USF5_METBY</name>
<comment type="subcellular location">
    <subcellularLocation>
        <location evidence="1">Cell membrane</location>
        <topology evidence="1">Multi-pass membrane protein</topology>
    </subcellularLocation>
</comment>
<feature type="transmembrane region" description="Helical" evidence="6">
    <location>
        <begin position="331"/>
        <end position="353"/>
    </location>
</feature>
<dbReference type="Proteomes" id="UP000305881">
    <property type="component" value="Chromosome"/>
</dbReference>
<evidence type="ECO:0000256" key="5">
    <source>
        <dbReference type="ARBA" id="ARBA00023136"/>
    </source>
</evidence>
<feature type="transmembrane region" description="Helical" evidence="6">
    <location>
        <begin position="818"/>
        <end position="838"/>
    </location>
</feature>
<feature type="transmembrane region" description="Helical" evidence="6">
    <location>
        <begin position="844"/>
        <end position="866"/>
    </location>
</feature>
<proteinExistence type="predicted"/>
<feature type="transmembrane region" description="Helical" evidence="6">
    <location>
        <begin position="373"/>
        <end position="395"/>
    </location>
</feature>
<evidence type="ECO:0000256" key="6">
    <source>
        <dbReference type="SAM" id="Phobius"/>
    </source>
</evidence>
<dbReference type="AlphaFoldDB" id="A0A4P9USF5"/>
<evidence type="ECO:0000313" key="9">
    <source>
        <dbReference type="Proteomes" id="UP000305881"/>
    </source>
</evidence>
<evidence type="ECO:0000313" key="8">
    <source>
        <dbReference type="EMBL" id="QCW83473.1"/>
    </source>
</evidence>
<organism evidence="8 9">
    <name type="scientific">Methylotuvimicrobium buryatense</name>
    <name type="common">Methylomicrobium buryatense</name>
    <dbReference type="NCBI Taxonomy" id="95641"/>
    <lineage>
        <taxon>Bacteria</taxon>
        <taxon>Pseudomonadati</taxon>
        <taxon>Pseudomonadota</taxon>
        <taxon>Gammaproteobacteria</taxon>
        <taxon>Methylococcales</taxon>
        <taxon>Methylococcaceae</taxon>
        <taxon>Methylotuvimicrobium</taxon>
    </lineage>
</organism>
<feature type="transmembrane region" description="Helical" evidence="6">
    <location>
        <begin position="303"/>
        <end position="325"/>
    </location>
</feature>
<feature type="transmembrane region" description="Helical" evidence="6">
    <location>
        <begin position="407"/>
        <end position="428"/>
    </location>
</feature>
<reference evidence="9" key="1">
    <citation type="journal article" date="2019" name="J. Bacteriol.">
        <title>A Mutagenic Screen Identifies a TonB-Dependent Receptor Required for the Lanthanide Metal Switch in the Type I Methanotroph 'Methylotuvimicrobium buryatense' 5GB1C.</title>
        <authorList>
            <person name="Groom J.D."/>
            <person name="Ford S.M."/>
            <person name="Pesesky M.W."/>
            <person name="Lidstrom M.E."/>
        </authorList>
    </citation>
    <scope>NUCLEOTIDE SEQUENCE [LARGE SCALE GENOMIC DNA]</scope>
    <source>
        <strain evidence="9">5GB1C</strain>
    </source>
</reference>
<keyword evidence="9" id="KW-1185">Reference proteome</keyword>
<evidence type="ECO:0000256" key="2">
    <source>
        <dbReference type="ARBA" id="ARBA00022475"/>
    </source>
</evidence>
<feature type="transmembrane region" description="Helical" evidence="6">
    <location>
        <begin position="719"/>
        <end position="742"/>
    </location>
</feature>
<dbReference type="Gene3D" id="1.20.1640.10">
    <property type="entry name" value="Multidrug efflux transporter AcrB transmembrane domain"/>
    <property type="match status" value="2"/>
</dbReference>
<gene>
    <name evidence="8" type="ORF">EQU24_15380</name>
</gene>
<dbReference type="STRING" id="675511.GCA_000341735_04376"/>
<feature type="transmembrane region" description="Helical" evidence="6">
    <location>
        <begin position="278"/>
        <end position="296"/>
    </location>
</feature>
<sequence>MTQHHDTLIHRLLLWWDRQVVRFPWTLLILTATLCGLSLHYTINNLGFNTDTTQMLSPDLPFQVNRFRLNDAFPEDAAAIMLVVDGETPEQISQAAAELAQRLSRDKEHFESAIIPTDNAFFKQQALLFLSLDELDDLSKKLTDAQPFIGYLAQHYNLEGLFEIIRQALAEKDKSLPMNLTPLLSAIDDTIDRRLNRNPRFLSWQNLLADHRLNTESKRSIVIAKPKLIFTDIMPADFALSVARAVSQSIMQENPAVRIRITGETALQHEELETVSEGAIISGILSLLLVCASLWLSFRSVKLLLTTLIALIMGLILTAGFATLAVGHLNIISVAFAVLYIGLGVDYATHLCLRYRECRAAGMNNEGAITESINSIGFSLFLCALTTAIGFLGFIPTDYSGVSELGIISSAGMFIGLGLSLSIVPALLKVMPLGKTAPFRSSQLSSAIAHFPFRHAKAIRVASILLAIASAAILTQLEFDSSTFNLRDPSRESASTFKELLSSRNESPYSLTGLADSLEEADRRAEALRALPSTHEALTLSSFVAGDQEDKLYRIEELDMILGAQLKQFGKPLLANDQRDAAIRFAVTLQKAIDEATTAVPIPVLETLLARIDSYIEFADRQPEPDAEYSQLEQNILGLLPYTMQRLSISLTAQAYDLEDLPPYITDHWQSKTGLYKIMVTPEQNLNIVSHREAFVTDVQSIDASVSGLPIIDKASGDAIILSFVEAFACAFAAIVVLMLIITKNIRDTLLMIGSLLLATLLTGATNVLLNNPFNFANIIALPLLMGMGVDSGIHVVHRLNSHWSNGVDLLQSSTARGVLFSSLTTLCSFSSLAFTPHPGTSSMGLLLAIGISFTIICTLIVLPAFSRHKI</sequence>
<dbReference type="InterPro" id="IPR004869">
    <property type="entry name" value="MMPL_dom"/>
</dbReference>
<evidence type="ECO:0000256" key="1">
    <source>
        <dbReference type="ARBA" id="ARBA00004651"/>
    </source>
</evidence>
<dbReference type="GO" id="GO:0005886">
    <property type="term" value="C:plasma membrane"/>
    <property type="evidence" value="ECO:0007669"/>
    <property type="project" value="UniProtKB-SubCell"/>
</dbReference>
<dbReference type="OrthoDB" id="7067407at2"/>